<name>A0A1H8VR32_9GAMM</name>
<keyword evidence="1" id="KW-0812">Transmembrane</keyword>
<keyword evidence="3" id="KW-1185">Reference proteome</keyword>
<keyword evidence="1" id="KW-0472">Membrane</keyword>
<gene>
    <name evidence="2" type="ORF">SAMN04488052_11461</name>
</gene>
<dbReference type="EMBL" id="FOEG01000014">
    <property type="protein sequence ID" value="SEP17730.1"/>
    <property type="molecule type" value="Genomic_DNA"/>
</dbReference>
<organism evidence="2 3">
    <name type="scientific">Aquisalimonas asiatica</name>
    <dbReference type="NCBI Taxonomy" id="406100"/>
    <lineage>
        <taxon>Bacteria</taxon>
        <taxon>Pseudomonadati</taxon>
        <taxon>Pseudomonadota</taxon>
        <taxon>Gammaproteobacteria</taxon>
        <taxon>Chromatiales</taxon>
        <taxon>Ectothiorhodospiraceae</taxon>
        <taxon>Aquisalimonas</taxon>
    </lineage>
</organism>
<dbReference type="Proteomes" id="UP000199657">
    <property type="component" value="Unassembled WGS sequence"/>
</dbReference>
<evidence type="ECO:0000313" key="3">
    <source>
        <dbReference type="Proteomes" id="UP000199657"/>
    </source>
</evidence>
<dbReference type="InterPro" id="IPR021676">
    <property type="entry name" value="DUF3262"/>
</dbReference>
<dbReference type="AlphaFoldDB" id="A0A1H8VR32"/>
<dbReference type="OrthoDB" id="8451560at2"/>
<keyword evidence="1" id="KW-1133">Transmembrane helix</keyword>
<sequence length="80" mass="8848">MNETQAGQFAVWAGVDAQTLALAIASVVAVLYILWLTWVGMSQYRAWANNDKEASLLDVTWTFIRAAVVVMIVGFFIRPA</sequence>
<dbReference type="Pfam" id="PF11660">
    <property type="entry name" value="DUF3262"/>
    <property type="match status" value="1"/>
</dbReference>
<feature type="transmembrane region" description="Helical" evidence="1">
    <location>
        <begin position="59"/>
        <end position="77"/>
    </location>
</feature>
<evidence type="ECO:0000256" key="1">
    <source>
        <dbReference type="SAM" id="Phobius"/>
    </source>
</evidence>
<reference evidence="2 3" key="1">
    <citation type="submission" date="2016-10" db="EMBL/GenBank/DDBJ databases">
        <authorList>
            <person name="de Groot N.N."/>
        </authorList>
    </citation>
    <scope>NUCLEOTIDE SEQUENCE [LARGE SCALE GENOMIC DNA]</scope>
    <source>
        <strain evidence="2 3">CGMCC 1.6291</strain>
    </source>
</reference>
<feature type="transmembrane region" description="Helical" evidence="1">
    <location>
        <begin position="20"/>
        <end position="39"/>
    </location>
</feature>
<protein>
    <submittedName>
        <fullName evidence="2">Integrating conjugative element protein, PFL_4701 family</fullName>
    </submittedName>
</protein>
<dbReference type="NCBIfam" id="TIGR03758">
    <property type="entry name" value="conj_TIGR03758"/>
    <property type="match status" value="1"/>
</dbReference>
<proteinExistence type="predicted"/>
<evidence type="ECO:0000313" key="2">
    <source>
        <dbReference type="EMBL" id="SEP17730.1"/>
    </source>
</evidence>
<dbReference type="STRING" id="406100.SAMN04488052_11461"/>
<dbReference type="RefSeq" id="WP_091646385.1">
    <property type="nucleotide sequence ID" value="NZ_FOEG01000014.1"/>
</dbReference>
<accession>A0A1H8VR32</accession>